<dbReference type="Proteomes" id="UP000075666">
    <property type="component" value="Unassembled WGS sequence"/>
</dbReference>
<accession>A0A150KL72</accession>
<dbReference type="SUPFAM" id="SSF159006">
    <property type="entry name" value="YopX-like"/>
    <property type="match status" value="1"/>
</dbReference>
<dbReference type="PATRIC" id="fig|46224.3.peg.854"/>
<dbReference type="EMBL" id="LQYN01000116">
    <property type="protein sequence ID" value="KYC92233.1"/>
    <property type="molecule type" value="Genomic_DNA"/>
</dbReference>
<name>A0A150KL72_9BACI</name>
<proteinExistence type="predicted"/>
<dbReference type="AlphaFoldDB" id="A0A150KL72"/>
<sequence>MREIKIRGYSVEKLCGDSQWVEGFGVDEVKLTNGETKYFLYTPYGIYQVYKESIGQYTGLKDNTINKDFPDGIEIYEKDILHDPVINESLDIEFSG</sequence>
<evidence type="ECO:0000313" key="2">
    <source>
        <dbReference type="Proteomes" id="UP000075666"/>
    </source>
</evidence>
<dbReference type="OrthoDB" id="1809393at2"/>
<gene>
    <name evidence="1" type="ORF">B4102_3774</name>
</gene>
<comment type="caution">
    <text evidence="1">The sequence shown here is derived from an EMBL/GenBank/DDBJ whole genome shotgun (WGS) entry which is preliminary data.</text>
</comment>
<dbReference type="RefSeq" id="WP_066235345.1">
    <property type="nucleotide sequence ID" value="NZ_LQYN01000116.1"/>
</dbReference>
<protein>
    <submittedName>
        <fullName evidence="1">Uncharacterized protein</fullName>
    </submittedName>
</protein>
<evidence type="ECO:0000313" key="1">
    <source>
        <dbReference type="EMBL" id="KYC92233.1"/>
    </source>
</evidence>
<organism evidence="1 2">
    <name type="scientific">Heyndrickxia sporothermodurans</name>
    <dbReference type="NCBI Taxonomy" id="46224"/>
    <lineage>
        <taxon>Bacteria</taxon>
        <taxon>Bacillati</taxon>
        <taxon>Bacillota</taxon>
        <taxon>Bacilli</taxon>
        <taxon>Bacillales</taxon>
        <taxon>Bacillaceae</taxon>
        <taxon>Heyndrickxia</taxon>
    </lineage>
</organism>
<reference evidence="1 2" key="1">
    <citation type="submission" date="2016-01" db="EMBL/GenBank/DDBJ databases">
        <title>Genome Sequences of Twelve Sporeforming Bacillus Species Isolated from Foods.</title>
        <authorList>
            <person name="Berendsen E.M."/>
            <person name="Wells-Bennik M.H."/>
            <person name="Krawcyk A.O."/>
            <person name="De Jong A."/>
            <person name="Holsappel S."/>
            <person name="Eijlander R.T."/>
            <person name="Kuipers O.P."/>
        </authorList>
    </citation>
    <scope>NUCLEOTIDE SEQUENCE [LARGE SCALE GENOMIC DNA]</scope>
    <source>
        <strain evidence="1 2">B4102</strain>
    </source>
</reference>
<dbReference type="STRING" id="46224.B4102_3774"/>
<keyword evidence="2" id="KW-1185">Reference proteome</keyword>